<sequence length="276" mass="28561">MDAAMKALVLAIGVYNTMFWRAFGNVAIGGALWSVGPRIWPDRRTLGLHLARGGVTTAMALLFFWGLARVPMTLGVAIGYTAPILALGLAVLFLGERAGWRALVAGIAALAGIAIILAGQSRSAPAPAAWWGSVAILASAVLYAINLILARLQALAAKPVEIALFQSVVVLATLALAAPWLMVVPPVGLVPLLGLAAVLGSISMLLLGWAYARGEASYLAATEYTSFVWAAALGWIVFGEAVSMWTLAGAGVIVAACLFAGRRRDILASAEVGAQA</sequence>
<evidence type="ECO:0000313" key="4">
    <source>
        <dbReference type="Proteomes" id="UP000640426"/>
    </source>
</evidence>
<feature type="transmembrane region" description="Helical" evidence="1">
    <location>
        <begin position="244"/>
        <end position="261"/>
    </location>
</feature>
<name>A0ABS0XSS4_9SPHN</name>
<evidence type="ECO:0000259" key="2">
    <source>
        <dbReference type="Pfam" id="PF00892"/>
    </source>
</evidence>
<keyword evidence="1" id="KW-0812">Transmembrane</keyword>
<dbReference type="EMBL" id="JAELXS010000008">
    <property type="protein sequence ID" value="MBJ6123083.1"/>
    <property type="molecule type" value="Genomic_DNA"/>
</dbReference>
<keyword evidence="1" id="KW-0472">Membrane</keyword>
<dbReference type="Proteomes" id="UP000640426">
    <property type="component" value="Unassembled WGS sequence"/>
</dbReference>
<dbReference type="InterPro" id="IPR037185">
    <property type="entry name" value="EmrE-like"/>
</dbReference>
<gene>
    <name evidence="3" type="ORF">JAO74_14895</name>
</gene>
<feature type="transmembrane region" description="Helical" evidence="1">
    <location>
        <begin position="189"/>
        <end position="211"/>
    </location>
</feature>
<dbReference type="Pfam" id="PF00892">
    <property type="entry name" value="EamA"/>
    <property type="match status" value="2"/>
</dbReference>
<reference evidence="4" key="1">
    <citation type="submission" date="2020-12" db="EMBL/GenBank/DDBJ databases">
        <title>Hymenobacter sp.</title>
        <authorList>
            <person name="Kim M.K."/>
        </authorList>
    </citation>
    <scope>NUCLEOTIDE SEQUENCE [LARGE SCALE GENOMIC DNA]</scope>
    <source>
        <strain evidence="4">BT553</strain>
    </source>
</reference>
<keyword evidence="4" id="KW-1185">Reference proteome</keyword>
<evidence type="ECO:0000256" key="1">
    <source>
        <dbReference type="SAM" id="Phobius"/>
    </source>
</evidence>
<feature type="transmembrane region" description="Helical" evidence="1">
    <location>
        <begin position="18"/>
        <end position="36"/>
    </location>
</feature>
<feature type="transmembrane region" description="Helical" evidence="1">
    <location>
        <begin position="128"/>
        <end position="150"/>
    </location>
</feature>
<feature type="transmembrane region" description="Helical" evidence="1">
    <location>
        <begin position="218"/>
        <end position="238"/>
    </location>
</feature>
<dbReference type="SUPFAM" id="SSF103481">
    <property type="entry name" value="Multidrug resistance efflux transporter EmrE"/>
    <property type="match status" value="2"/>
</dbReference>
<evidence type="ECO:0000313" key="3">
    <source>
        <dbReference type="EMBL" id="MBJ6123083.1"/>
    </source>
</evidence>
<feature type="transmembrane region" description="Helical" evidence="1">
    <location>
        <begin position="102"/>
        <end position="122"/>
    </location>
</feature>
<feature type="domain" description="EamA" evidence="2">
    <location>
        <begin position="130"/>
        <end position="260"/>
    </location>
</feature>
<feature type="transmembrane region" description="Helical" evidence="1">
    <location>
        <begin position="48"/>
        <end position="68"/>
    </location>
</feature>
<dbReference type="PANTHER" id="PTHR22911:SF103">
    <property type="entry name" value="BLR2811 PROTEIN"/>
    <property type="match status" value="1"/>
</dbReference>
<comment type="caution">
    <text evidence="3">The sequence shown here is derived from an EMBL/GenBank/DDBJ whole genome shotgun (WGS) entry which is preliminary data.</text>
</comment>
<accession>A0ABS0XSS4</accession>
<feature type="transmembrane region" description="Helical" evidence="1">
    <location>
        <begin position="162"/>
        <end position="183"/>
    </location>
</feature>
<dbReference type="InterPro" id="IPR000620">
    <property type="entry name" value="EamA_dom"/>
</dbReference>
<dbReference type="PANTHER" id="PTHR22911">
    <property type="entry name" value="ACYL-MALONYL CONDENSING ENZYME-RELATED"/>
    <property type="match status" value="1"/>
</dbReference>
<protein>
    <submittedName>
        <fullName evidence="3">DMT family transporter</fullName>
    </submittedName>
</protein>
<feature type="transmembrane region" description="Helical" evidence="1">
    <location>
        <begin position="74"/>
        <end position="95"/>
    </location>
</feature>
<keyword evidence="1" id="KW-1133">Transmembrane helix</keyword>
<organism evidence="3 4">
    <name type="scientific">Sphingomonas mollis</name>
    <dbReference type="NCBI Taxonomy" id="2795726"/>
    <lineage>
        <taxon>Bacteria</taxon>
        <taxon>Pseudomonadati</taxon>
        <taxon>Pseudomonadota</taxon>
        <taxon>Alphaproteobacteria</taxon>
        <taxon>Sphingomonadales</taxon>
        <taxon>Sphingomonadaceae</taxon>
        <taxon>Sphingomonas</taxon>
    </lineage>
</organism>
<feature type="domain" description="EamA" evidence="2">
    <location>
        <begin position="4"/>
        <end position="117"/>
    </location>
</feature>
<proteinExistence type="predicted"/>